<evidence type="ECO:0000256" key="1">
    <source>
        <dbReference type="SAM" id="MobiDB-lite"/>
    </source>
</evidence>
<evidence type="ECO:0000313" key="3">
    <source>
        <dbReference type="Proteomes" id="UP000809789"/>
    </source>
</evidence>
<proteinExistence type="predicted"/>
<dbReference type="EMBL" id="JAESVG020000006">
    <property type="protein sequence ID" value="KAG8626555.1"/>
    <property type="molecule type" value="Genomic_DNA"/>
</dbReference>
<organism evidence="2 3">
    <name type="scientific">Elsinoe batatas</name>
    <dbReference type="NCBI Taxonomy" id="2601811"/>
    <lineage>
        <taxon>Eukaryota</taxon>
        <taxon>Fungi</taxon>
        <taxon>Dikarya</taxon>
        <taxon>Ascomycota</taxon>
        <taxon>Pezizomycotina</taxon>
        <taxon>Dothideomycetes</taxon>
        <taxon>Dothideomycetidae</taxon>
        <taxon>Myriangiales</taxon>
        <taxon>Elsinoaceae</taxon>
        <taxon>Elsinoe</taxon>
    </lineage>
</organism>
<accession>A0A8K0L0B0</accession>
<protein>
    <submittedName>
        <fullName evidence="2">Uncharacterized protein</fullName>
    </submittedName>
</protein>
<dbReference type="AlphaFoldDB" id="A0A8K0L0B0"/>
<feature type="region of interest" description="Disordered" evidence="1">
    <location>
        <begin position="324"/>
        <end position="369"/>
    </location>
</feature>
<keyword evidence="3" id="KW-1185">Reference proteome</keyword>
<reference evidence="2" key="1">
    <citation type="submission" date="2021-07" db="EMBL/GenBank/DDBJ databases">
        <title>Elsinoe batatas strain:CRI-CJ2 Genome sequencing and assembly.</title>
        <authorList>
            <person name="Huang L."/>
        </authorList>
    </citation>
    <scope>NUCLEOTIDE SEQUENCE</scope>
    <source>
        <strain evidence="2">CRI-CJ2</strain>
    </source>
</reference>
<dbReference type="Gene3D" id="3.80.10.10">
    <property type="entry name" value="Ribonuclease Inhibitor"/>
    <property type="match status" value="1"/>
</dbReference>
<gene>
    <name evidence="2" type="ORF">KVT40_005500</name>
</gene>
<dbReference type="Proteomes" id="UP000809789">
    <property type="component" value="Unassembled WGS sequence"/>
</dbReference>
<dbReference type="InterPro" id="IPR032675">
    <property type="entry name" value="LRR_dom_sf"/>
</dbReference>
<feature type="compositionally biased region" description="Polar residues" evidence="1">
    <location>
        <begin position="549"/>
        <end position="565"/>
    </location>
</feature>
<dbReference type="OrthoDB" id="9876299at2759"/>
<sequence length="701" mass="76877">MVRSNFDYTNRTSSGERLGASIAGDFWKKAAQAVKTVKPKGTSRKSVNAADADAAAAATAAAGTTTITGATTTIAQTRFEIKIPDKKLTDEGFRLIAEALTAALKARPDLTLVALDISGNDLTINAVRGLTEVLKNAPDMQHLNLSSNNISVVTESDCVEWLRFAATFCGSENLQHLDLSHNKHLGPRCWEVSMRAVSQGTTSISERNDSHQHDDPTDLSVSGLTLACEPHELMLDAPAATPSRSVPARKSMNGSPAKRLPTGKILTVVDTGMNDHGALFACAITRRTETWDKPFELIWTKEESAMSKTGMELFELTETNAREVKKSKLQTTTVGDDSPNEDASGGIESPLASPSPAEEGRARAVSLSKRFSTNQEVSEELQLERTIKKIQRNTIDLAGYKSVELWTAGLAVFQISRKVYVLAPRRVEHEPEEAPDGQATSGGAANQTMDDLIAEFGYPLERQTPVGSPSLYEAFLPPRPSTPEDSPDSSPSPSKSGKTWAATAVSTPVDYSTDFSSPFPGPGGAYNEPVWIKEQPRSNKQLRRLKRNANLSKSFDMGNRSQSPDTTSTSSPLVSDIARRLAMSRSGRELDRLALRPITSVAYQEWQVEHMKKLQVQQEGASNGYSDKSLRCQLPLTVCQRILSFAMPEDMLSILSERQQKKAFEWGQLHDSLSTEYDWRTRDESSQIWMLLESIDCLEYD</sequence>
<name>A0A8K0L0B0_9PEZI</name>
<comment type="caution">
    <text evidence="2">The sequence shown here is derived from an EMBL/GenBank/DDBJ whole genome shotgun (WGS) entry which is preliminary data.</text>
</comment>
<feature type="region of interest" description="Disordered" evidence="1">
    <location>
        <begin position="513"/>
        <end position="573"/>
    </location>
</feature>
<feature type="region of interest" description="Disordered" evidence="1">
    <location>
        <begin position="240"/>
        <end position="259"/>
    </location>
</feature>
<evidence type="ECO:0000313" key="2">
    <source>
        <dbReference type="EMBL" id="KAG8626555.1"/>
    </source>
</evidence>
<feature type="region of interest" description="Disordered" evidence="1">
    <location>
        <begin position="467"/>
        <end position="501"/>
    </location>
</feature>
<dbReference type="SUPFAM" id="SSF52047">
    <property type="entry name" value="RNI-like"/>
    <property type="match status" value="1"/>
</dbReference>